<dbReference type="Gene3D" id="1.20.120.220">
    <property type="entry name" value="ATP synthase, F0 complex, subunit A"/>
    <property type="match status" value="1"/>
</dbReference>
<keyword evidence="14" id="KW-0934">Plastid</keyword>
<reference evidence="14" key="1">
    <citation type="journal article" date="2019" name="Phycologia">
        <title>Chloroplast and mitochondrial genomes of Balbiania investiens (Balbianiales, Nemaliophycidae).</title>
        <authorList>
            <person name="Evans J.R."/>
            <person name="StAmour N."/>
            <person name="Verbruggen H."/>
            <person name="Salomaki E.D."/>
            <person name="Vis M.L."/>
        </authorList>
    </citation>
    <scope>NUCLEOTIDE SEQUENCE</scope>
</reference>
<evidence type="ECO:0000313" key="14">
    <source>
        <dbReference type="EMBL" id="QBX88464.1"/>
    </source>
</evidence>
<protein>
    <recommendedName>
        <fullName evidence="12">ATP synthase subunit a, chloroplastic</fullName>
    </recommendedName>
</protein>
<keyword evidence="4" id="KW-0813">Transport</keyword>
<keyword evidence="7" id="KW-0375">Hydrogen ion transport</keyword>
<dbReference type="PANTHER" id="PTHR42823:SF3">
    <property type="entry name" value="ATP SYNTHASE SUBUNIT A, CHLOROPLASTIC"/>
    <property type="match status" value="1"/>
</dbReference>
<name>A0A4D6BKB8_9FLOR</name>
<dbReference type="RefSeq" id="YP_009628681.1">
    <property type="nucleotide sequence ID" value="NC_042170.1"/>
</dbReference>
<dbReference type="EMBL" id="MH026107">
    <property type="protein sequence ID" value="QBX88464.1"/>
    <property type="molecule type" value="Genomic_DNA"/>
</dbReference>
<dbReference type="GO" id="GO:0045259">
    <property type="term" value="C:proton-transporting ATP synthase complex"/>
    <property type="evidence" value="ECO:0007669"/>
    <property type="project" value="UniProtKB-KW"/>
</dbReference>
<feature type="transmembrane region" description="Helical" evidence="13">
    <location>
        <begin position="40"/>
        <end position="61"/>
    </location>
</feature>
<keyword evidence="11" id="KW-0066">ATP synthesis</keyword>
<dbReference type="FunFam" id="1.20.120.220:FF:000001">
    <property type="entry name" value="ATP synthase subunit a, chloroplastic"/>
    <property type="match status" value="1"/>
</dbReference>
<keyword evidence="10 13" id="KW-0472">Membrane</keyword>
<evidence type="ECO:0000256" key="3">
    <source>
        <dbReference type="ARBA" id="ARBA00006810"/>
    </source>
</evidence>
<organism evidence="14">
    <name type="scientific">Acrochaetium secundatum</name>
    <dbReference type="NCBI Taxonomy" id="209631"/>
    <lineage>
        <taxon>Eukaryota</taxon>
        <taxon>Rhodophyta</taxon>
        <taxon>Florideophyceae</taxon>
        <taxon>Nemaliophycidae</taxon>
        <taxon>Acrochaetiales</taxon>
        <taxon>Acrochaetiaceae</taxon>
        <taxon>Acrochaetium</taxon>
    </lineage>
</organism>
<sequence length="254" mass="28338">MLLNLYQNNLHSSEGLLPYLNISAVEVGQHLYWELGAYKVHGQVFIVTWLVIAVLLAIAFLGTRNLKRIPEALQNFMEYLLEFLQDIAKNQIGEHEYRNWVPYISTIFLFILGSNWAGALIPWKLIQLPEGELAAPTNDINTTVALALLTSLAYFYAGLRKNGVGYFSRYIEPTPVLLPINILEDFTKPLSLSFRLFGNVLADELVVSVFTLLVPILIPLPVMILGLFASSIQALIFSTLSAAYIGEALEGHGE</sequence>
<dbReference type="Pfam" id="PF00119">
    <property type="entry name" value="ATP-synt_A"/>
    <property type="match status" value="1"/>
</dbReference>
<evidence type="ECO:0000256" key="5">
    <source>
        <dbReference type="ARBA" id="ARBA00022547"/>
    </source>
</evidence>
<evidence type="ECO:0000256" key="6">
    <source>
        <dbReference type="ARBA" id="ARBA00022692"/>
    </source>
</evidence>
<dbReference type="PROSITE" id="PS00449">
    <property type="entry name" value="ATPASE_A"/>
    <property type="match status" value="1"/>
</dbReference>
<dbReference type="InterPro" id="IPR000568">
    <property type="entry name" value="ATP_synth_F0_asu"/>
</dbReference>
<dbReference type="InterPro" id="IPR045082">
    <property type="entry name" value="ATP_syn_F0_a_bact/chloroplast"/>
</dbReference>
<dbReference type="GO" id="GO:0015986">
    <property type="term" value="P:proton motive force-driven ATP synthesis"/>
    <property type="evidence" value="ECO:0007669"/>
    <property type="project" value="InterPro"/>
</dbReference>
<evidence type="ECO:0000256" key="11">
    <source>
        <dbReference type="ARBA" id="ARBA00023310"/>
    </source>
</evidence>
<evidence type="ECO:0000256" key="13">
    <source>
        <dbReference type="SAM" id="Phobius"/>
    </source>
</evidence>
<comment type="subcellular location">
    <subcellularLocation>
        <location evidence="1">Membrane</location>
        <topology evidence="1">Multi-pass membrane protein</topology>
    </subcellularLocation>
    <subcellularLocation>
        <location evidence="2">Plastid</location>
    </subcellularLocation>
</comment>
<feature type="transmembrane region" description="Helical" evidence="13">
    <location>
        <begin position="140"/>
        <end position="159"/>
    </location>
</feature>
<dbReference type="CDD" id="cd00310">
    <property type="entry name" value="ATP-synt_Fo_a_6"/>
    <property type="match status" value="1"/>
</dbReference>
<dbReference type="PANTHER" id="PTHR42823">
    <property type="entry name" value="ATP SYNTHASE SUBUNIT A, CHLOROPLASTIC"/>
    <property type="match status" value="1"/>
</dbReference>
<proteinExistence type="inferred from homology"/>
<dbReference type="GO" id="GO:0009536">
    <property type="term" value="C:plastid"/>
    <property type="evidence" value="ECO:0007669"/>
    <property type="project" value="UniProtKB-SubCell"/>
</dbReference>
<evidence type="ECO:0000256" key="1">
    <source>
        <dbReference type="ARBA" id="ARBA00004141"/>
    </source>
</evidence>
<dbReference type="InterPro" id="IPR023011">
    <property type="entry name" value="ATP_synth_F0_asu_AS"/>
</dbReference>
<evidence type="ECO:0000256" key="9">
    <source>
        <dbReference type="ARBA" id="ARBA00023065"/>
    </source>
</evidence>
<feature type="transmembrane region" description="Helical" evidence="13">
    <location>
        <begin position="100"/>
        <end position="120"/>
    </location>
</feature>
<dbReference type="NCBIfam" id="TIGR01131">
    <property type="entry name" value="ATP_synt_6_or_A"/>
    <property type="match status" value="1"/>
</dbReference>
<evidence type="ECO:0000256" key="7">
    <source>
        <dbReference type="ARBA" id="ARBA00022781"/>
    </source>
</evidence>
<dbReference type="AlphaFoldDB" id="A0A4D6BKB8"/>
<keyword evidence="6 13" id="KW-0812">Transmembrane</keyword>
<evidence type="ECO:0000256" key="12">
    <source>
        <dbReference type="ARBA" id="ARBA00074744"/>
    </source>
</evidence>
<dbReference type="SUPFAM" id="SSF81336">
    <property type="entry name" value="F1F0 ATP synthase subunit A"/>
    <property type="match status" value="1"/>
</dbReference>
<keyword evidence="9" id="KW-0406">Ion transport</keyword>
<keyword evidence="8 13" id="KW-1133">Transmembrane helix</keyword>
<gene>
    <name evidence="14" type="primary">atpI</name>
</gene>
<comment type="similarity">
    <text evidence="3">Belongs to the ATPase A chain family.</text>
</comment>
<dbReference type="GO" id="GO:0015078">
    <property type="term" value="F:proton transmembrane transporter activity"/>
    <property type="evidence" value="ECO:0007669"/>
    <property type="project" value="InterPro"/>
</dbReference>
<dbReference type="InterPro" id="IPR035908">
    <property type="entry name" value="F0_ATP_A_sf"/>
</dbReference>
<evidence type="ECO:0000256" key="10">
    <source>
        <dbReference type="ARBA" id="ARBA00023136"/>
    </source>
</evidence>
<keyword evidence="5" id="KW-0138">CF(0)</keyword>
<dbReference type="PRINTS" id="PR00123">
    <property type="entry name" value="ATPASEA"/>
</dbReference>
<accession>A0A4D6BKB8</accession>
<dbReference type="HAMAP" id="MF_01393">
    <property type="entry name" value="ATP_synth_a_bact"/>
    <property type="match status" value="1"/>
</dbReference>
<evidence type="ECO:0000256" key="2">
    <source>
        <dbReference type="ARBA" id="ARBA00004474"/>
    </source>
</evidence>
<evidence type="ECO:0000256" key="4">
    <source>
        <dbReference type="ARBA" id="ARBA00022448"/>
    </source>
</evidence>
<feature type="transmembrane region" description="Helical" evidence="13">
    <location>
        <begin position="196"/>
        <end position="218"/>
    </location>
</feature>
<evidence type="ECO:0000256" key="8">
    <source>
        <dbReference type="ARBA" id="ARBA00022989"/>
    </source>
</evidence>
<dbReference type="GeneID" id="40138582"/>
<geneLocation type="plastid" evidence="14"/>